<name>A0A0P7I2S2_9RHOB</name>
<dbReference type="InterPro" id="IPR009562">
    <property type="entry name" value="DUF1178"/>
</dbReference>
<dbReference type="STRING" id="154981.AKJ29_11900"/>
<feature type="compositionally biased region" description="Pro residues" evidence="1">
    <location>
        <begin position="66"/>
        <end position="78"/>
    </location>
</feature>
<gene>
    <name evidence="2" type="ORF">AKJ29_11900</name>
</gene>
<proteinExistence type="predicted"/>
<sequence length="159" mass="17170">MIRYALKCDQNHGFESWFQNAQAFDSLKAAGMVTCPDCGSTKVEKSLMAPKVRPSRNAVATASEPLPAPAAPPAPDTPAPVAAAPDPEIARQIAKLKAKVEAESDYVGDKFVSEARAMHLGERPDRPIYGEARLEDAKELLEEGVPVMPLPFTPTRKTN</sequence>
<protein>
    <submittedName>
        <fullName evidence="2">Uncharacterized protein</fullName>
    </submittedName>
</protein>
<evidence type="ECO:0000313" key="3">
    <source>
        <dbReference type="Proteomes" id="UP000050471"/>
    </source>
</evidence>
<organism evidence="2 3">
    <name type="scientific">Aliiroseovarius crassostreae</name>
    <dbReference type="NCBI Taxonomy" id="154981"/>
    <lineage>
        <taxon>Bacteria</taxon>
        <taxon>Pseudomonadati</taxon>
        <taxon>Pseudomonadota</taxon>
        <taxon>Alphaproteobacteria</taxon>
        <taxon>Rhodobacterales</taxon>
        <taxon>Paracoccaceae</taxon>
        <taxon>Aliiroseovarius</taxon>
    </lineage>
</organism>
<dbReference type="OrthoDB" id="9799894at2"/>
<dbReference type="PIRSF" id="PIRSF032131">
    <property type="entry name" value="UCP032131"/>
    <property type="match status" value="1"/>
</dbReference>
<evidence type="ECO:0000313" key="2">
    <source>
        <dbReference type="EMBL" id="KPN63367.1"/>
    </source>
</evidence>
<feature type="region of interest" description="Disordered" evidence="1">
    <location>
        <begin position="50"/>
        <end position="85"/>
    </location>
</feature>
<dbReference type="Proteomes" id="UP000050471">
    <property type="component" value="Unassembled WGS sequence"/>
</dbReference>
<accession>A0A0P7I2S2</accession>
<comment type="caution">
    <text evidence="2">The sequence shown here is derived from an EMBL/GenBank/DDBJ whole genome shotgun (WGS) entry which is preliminary data.</text>
</comment>
<dbReference type="AlphaFoldDB" id="A0A0P7I2S2"/>
<dbReference type="RefSeq" id="WP_055189647.1">
    <property type="nucleotide sequence ID" value="NZ_CP080784.1"/>
</dbReference>
<reference evidence="2 3" key="1">
    <citation type="submission" date="2015-09" db="EMBL/GenBank/DDBJ databases">
        <title>Draft genome sequence of Aliiroseovarius crassostreae CV919-312TSm, the causative agent of Roseovarius Oyster Disease (formerly Juvenile Oyster Disease).</title>
        <authorList>
            <person name="Kessner L."/>
            <person name="Spinard E."/>
            <person name="Nelson D."/>
        </authorList>
    </citation>
    <scope>NUCLEOTIDE SEQUENCE [LARGE SCALE GENOMIC DNA]</scope>
    <source>
        <strain evidence="2 3">CV919-312</strain>
    </source>
</reference>
<keyword evidence="3" id="KW-1185">Reference proteome</keyword>
<dbReference type="EMBL" id="LKBA01000006">
    <property type="protein sequence ID" value="KPN63367.1"/>
    <property type="molecule type" value="Genomic_DNA"/>
</dbReference>
<evidence type="ECO:0000256" key="1">
    <source>
        <dbReference type="SAM" id="MobiDB-lite"/>
    </source>
</evidence>
<dbReference type="Pfam" id="PF06676">
    <property type="entry name" value="DUF1178"/>
    <property type="match status" value="1"/>
</dbReference>